<reference evidence="2" key="1">
    <citation type="submission" date="2016-11" db="UniProtKB">
        <authorList>
            <consortium name="WormBaseParasite"/>
        </authorList>
    </citation>
    <scope>IDENTIFICATION</scope>
    <source>
        <strain evidence="2">KR3021</strain>
    </source>
</reference>
<dbReference type="WBParaSite" id="RSKR_0000184400.1">
    <property type="protein sequence ID" value="RSKR_0000184400.1"/>
    <property type="gene ID" value="RSKR_0000184400"/>
</dbReference>
<accession>A0AC35TL31</accession>
<name>A0AC35TL31_9BILA</name>
<protein>
    <submittedName>
        <fullName evidence="2">Glucuronosyltransferase</fullName>
    </submittedName>
</protein>
<organism evidence="1 2">
    <name type="scientific">Rhabditophanes sp. KR3021</name>
    <dbReference type="NCBI Taxonomy" id="114890"/>
    <lineage>
        <taxon>Eukaryota</taxon>
        <taxon>Metazoa</taxon>
        <taxon>Ecdysozoa</taxon>
        <taxon>Nematoda</taxon>
        <taxon>Chromadorea</taxon>
        <taxon>Rhabditida</taxon>
        <taxon>Tylenchina</taxon>
        <taxon>Panagrolaimomorpha</taxon>
        <taxon>Strongyloidoidea</taxon>
        <taxon>Alloionematidae</taxon>
        <taxon>Rhabditophanes</taxon>
    </lineage>
</organism>
<sequence length="777" mass="87732">MAAFHTGITQKIREAQSTPFLNPEDTSSLKSFKHNKDKPFFSATQLFTEDIKSEPENLQKRIQFNAGCSSSSSDINNLMQFYNDSSDPLVVAQWIKIYEEQRAANQQKKSVPLTTKHLNDLCSSDVNVSSCKFNDSELCLSEEVLNSDSTGYYNNHFANLSKNSGIWQINENMTDSCEDNSDGSTDALNDNRRHSVGIALNRSMDDCRINTLKSCIKNNNALGTHMGKVLSNQMRPYFILLFLVAELCWSAKILITVPQFGGSQIHLLGNVADLLVTAGHDVTVLIFPIDPYVRHMNGTKLAKIIKTPVNQQIADTFDGGMDDFITNMWTQSLGNPISLYFTFSFFRTTFCSNCADLIANKELASQIKEQKFDLMVAEVFDSCSFGLVSKWDIPTTIAIGTNFLNSPIYEILGIRYPVENVPEMFAGYGDTGMNFWERVQNIYFNYALDFFIGGIMRDQQKLFDTTYGYGVANIKEAIANCAYFVTNRQVQENQILILNSFSDILLDFPHPTTSKILEVGGLSIPEAKPLTGFWDEILGRRKFNVLISFGSNAHASRMPQNYKETFLKVFKTFKDVTFILKYELTDDGIADKVENLVISKWIPQNDLLSDSRLSGFVTHGGYNSIIEAAYAGIPVISVGLFGDQERNSIVVQKIKFGRAYSKFDLSDYEALNNAIKEVFFGIEYKQNALRLQQMLLQKPYSAKEVFLRHVEYAAKFGAQENLNMIGRDHNIIERNNLDIMFVVLLITMILLAGMKVCFVKIKSNLFPSRHLNIKKTN</sequence>
<dbReference type="Proteomes" id="UP000095286">
    <property type="component" value="Unplaced"/>
</dbReference>
<proteinExistence type="predicted"/>
<evidence type="ECO:0000313" key="1">
    <source>
        <dbReference type="Proteomes" id="UP000095286"/>
    </source>
</evidence>
<evidence type="ECO:0000313" key="2">
    <source>
        <dbReference type="WBParaSite" id="RSKR_0000184400.1"/>
    </source>
</evidence>